<sequence>MKHELITVIKFLICVVLLNSCWIFIYTSFNHPPFHISYVDIIDLSKYHKKELWKSMNFLISTFNSPCSVYLLSNDELAQESNLQRFAFEFMNRAPLSSTFISSISMKAESNITILRFSSKSFRVKQTNDKNVLYVETTFPVNGIFNTTFKWNYFNLFTIELQIDKIDVFLGNQSMMQCYGGHYNDRWCEVWNVCWKWKRFQFYSDTATFFKVRIAYPGSRPVPYDYLSCRIIFRMVAHRFKTMYDYKDEIETIYNETSFLTCRWNGMQHFWHILFDYTIPLWWAMRIHNSSGKRNNRIFTLDDNKGKKGYLFCDALSENVVENIRNMTRERLSCWKHAIIGVPKAERYVKPEKWPNGYDIPYEYPHEAIVGMREHFLHFYNKNESVENIEQRCKPNPKNPRILFSFRSSQKRHIVNKQELIDAAKSWCPECLINYSYMNNLTIQEQLNLVCNVSLLIGIHGGGLTHMIFQKPSTEETPTAVIEILPYNYTCRNWYRFAAVTANVRYFKWVNTFFNNTQPYRGTKDSNCYRNGECLSDECHDFLRDQLTTVNVYDFKKVFMKALKYVKRETPFDEINLSNQTDKTATVL</sequence>
<dbReference type="Proteomes" id="UP000179807">
    <property type="component" value="Unassembled WGS sequence"/>
</dbReference>
<dbReference type="VEuPathDB" id="TrichDB:TRFO_19408"/>
<dbReference type="OrthoDB" id="529273at2759"/>
<accession>A0A1J4KJL8</accession>
<dbReference type="Pfam" id="PF04577">
    <property type="entry name" value="Glyco_transf_61"/>
    <property type="match status" value="1"/>
</dbReference>
<feature type="domain" description="Glycosyltransferase 61 catalytic" evidence="9">
    <location>
        <begin position="270"/>
        <end position="474"/>
    </location>
</feature>
<dbReference type="AlphaFoldDB" id="A0A1J4KJL8"/>
<keyword evidence="4 8" id="KW-0812">Transmembrane</keyword>
<dbReference type="GeneID" id="94835478"/>
<evidence type="ECO:0000256" key="2">
    <source>
        <dbReference type="ARBA" id="ARBA00022676"/>
    </source>
</evidence>
<dbReference type="GO" id="GO:0016020">
    <property type="term" value="C:membrane"/>
    <property type="evidence" value="ECO:0007669"/>
    <property type="project" value="UniProtKB-SubCell"/>
</dbReference>
<reference evidence="10" key="1">
    <citation type="submission" date="2016-10" db="EMBL/GenBank/DDBJ databases">
        <authorList>
            <person name="Benchimol M."/>
            <person name="Almeida L.G."/>
            <person name="Vasconcelos A.T."/>
            <person name="Perreira-Neves A."/>
            <person name="Rosa I.A."/>
            <person name="Tasca T."/>
            <person name="Bogo M.R."/>
            <person name="de Souza W."/>
        </authorList>
    </citation>
    <scope>NUCLEOTIDE SEQUENCE [LARGE SCALE GENOMIC DNA]</scope>
    <source>
        <strain evidence="10">K</strain>
    </source>
</reference>
<evidence type="ECO:0000256" key="4">
    <source>
        <dbReference type="ARBA" id="ARBA00022692"/>
    </source>
</evidence>
<keyword evidence="2" id="KW-0328">Glycosyltransferase</keyword>
<gene>
    <name evidence="10" type="ORF">TRFO_19408</name>
</gene>
<dbReference type="RefSeq" id="XP_068364426.1">
    <property type="nucleotide sequence ID" value="XM_068500774.1"/>
</dbReference>
<dbReference type="InterPro" id="IPR049625">
    <property type="entry name" value="Glyco_transf_61_cat"/>
</dbReference>
<proteinExistence type="predicted"/>
<dbReference type="InterPro" id="IPR007657">
    <property type="entry name" value="Glycosyltransferase_61"/>
</dbReference>
<comment type="subcellular location">
    <subcellularLocation>
        <location evidence="1">Membrane</location>
        <topology evidence="1">Single-pass membrane protein</topology>
    </subcellularLocation>
</comment>
<keyword evidence="5 8" id="KW-1133">Transmembrane helix</keyword>
<evidence type="ECO:0000256" key="1">
    <source>
        <dbReference type="ARBA" id="ARBA00004167"/>
    </source>
</evidence>
<evidence type="ECO:0000256" key="3">
    <source>
        <dbReference type="ARBA" id="ARBA00022679"/>
    </source>
</evidence>
<evidence type="ECO:0000313" key="10">
    <source>
        <dbReference type="EMBL" id="OHT11290.1"/>
    </source>
</evidence>
<dbReference type="PANTHER" id="PTHR20961:SF38">
    <property type="entry name" value="PROTEIN O-LINKED-MANNOSE BETA-1,4-N-ACETYLGLUCOSAMINYLTRANSFERASE 2"/>
    <property type="match status" value="1"/>
</dbReference>
<keyword evidence="11" id="KW-1185">Reference proteome</keyword>
<feature type="transmembrane region" description="Helical" evidence="8">
    <location>
        <begin position="7"/>
        <end position="29"/>
    </location>
</feature>
<comment type="caution">
    <text evidence="10">The sequence shown here is derived from an EMBL/GenBank/DDBJ whole genome shotgun (WGS) entry which is preliminary data.</text>
</comment>
<keyword evidence="6 8" id="KW-0472">Membrane</keyword>
<evidence type="ECO:0000313" key="11">
    <source>
        <dbReference type="Proteomes" id="UP000179807"/>
    </source>
</evidence>
<evidence type="ECO:0000256" key="8">
    <source>
        <dbReference type="SAM" id="Phobius"/>
    </source>
</evidence>
<keyword evidence="3" id="KW-0808">Transferase</keyword>
<name>A0A1J4KJL8_9EUKA</name>
<evidence type="ECO:0000256" key="6">
    <source>
        <dbReference type="ARBA" id="ARBA00023136"/>
    </source>
</evidence>
<dbReference type="EMBL" id="MLAK01000592">
    <property type="protein sequence ID" value="OHT11290.1"/>
    <property type="molecule type" value="Genomic_DNA"/>
</dbReference>
<evidence type="ECO:0000256" key="7">
    <source>
        <dbReference type="ARBA" id="ARBA00023180"/>
    </source>
</evidence>
<keyword evidence="7" id="KW-0325">Glycoprotein</keyword>
<organism evidence="10 11">
    <name type="scientific">Tritrichomonas foetus</name>
    <dbReference type="NCBI Taxonomy" id="1144522"/>
    <lineage>
        <taxon>Eukaryota</taxon>
        <taxon>Metamonada</taxon>
        <taxon>Parabasalia</taxon>
        <taxon>Tritrichomonadida</taxon>
        <taxon>Tritrichomonadidae</taxon>
        <taxon>Tritrichomonas</taxon>
    </lineage>
</organism>
<dbReference type="PANTHER" id="PTHR20961">
    <property type="entry name" value="GLYCOSYLTRANSFERASE"/>
    <property type="match status" value="1"/>
</dbReference>
<protein>
    <recommendedName>
        <fullName evidence="9">Glycosyltransferase 61 catalytic domain-containing protein</fullName>
    </recommendedName>
</protein>
<evidence type="ECO:0000259" key="9">
    <source>
        <dbReference type="Pfam" id="PF04577"/>
    </source>
</evidence>
<evidence type="ECO:0000256" key="5">
    <source>
        <dbReference type="ARBA" id="ARBA00022989"/>
    </source>
</evidence>
<dbReference type="GO" id="GO:0016757">
    <property type="term" value="F:glycosyltransferase activity"/>
    <property type="evidence" value="ECO:0007669"/>
    <property type="project" value="UniProtKB-KW"/>
</dbReference>